<dbReference type="Proteomes" id="UP000005435">
    <property type="component" value="Chromosome"/>
</dbReference>
<reference evidence="7 8" key="2">
    <citation type="journal article" date="2012" name="Stand. Genomic Sci.">
        <title>Complete Genome Sequence of Clostridium clariflavum DSM 19732.</title>
        <authorList>
            <person name="Izquierdo J.A."/>
            <person name="Goodwin L."/>
            <person name="Davenport K.W."/>
            <person name="Teshima H."/>
            <person name="Bruce D."/>
            <person name="Detter C."/>
            <person name="Tapia R."/>
            <person name="Han S."/>
            <person name="Land M."/>
            <person name="Hauser L."/>
            <person name="Jeffries C.D."/>
            <person name="Han J."/>
            <person name="Pitluck S."/>
            <person name="Nolan M."/>
            <person name="Chen A."/>
            <person name="Huntemann M."/>
            <person name="Mavromatis K."/>
            <person name="Mikhailova N."/>
            <person name="Liolios K."/>
            <person name="Woyke T."/>
            <person name="Lynd L.R."/>
        </authorList>
    </citation>
    <scope>NUCLEOTIDE SEQUENCE [LARGE SCALE GENOMIC DNA]</scope>
    <source>
        <strain evidence="8">DSM 19732 / NBRC 101661 / EBR45</strain>
    </source>
</reference>
<evidence type="ECO:0000313" key="7">
    <source>
        <dbReference type="EMBL" id="AEV68451.1"/>
    </source>
</evidence>
<keyword evidence="8" id="KW-1185">Reference proteome</keyword>
<dbReference type="AlphaFoldDB" id="G8LU63"/>
<dbReference type="SUPFAM" id="SSF53335">
    <property type="entry name" value="S-adenosyl-L-methionine-dependent methyltransferases"/>
    <property type="match status" value="1"/>
</dbReference>
<dbReference type="HOGENOM" id="CLU_025854_1_1_9"/>
<evidence type="ECO:0000313" key="8">
    <source>
        <dbReference type="Proteomes" id="UP000005435"/>
    </source>
</evidence>
<dbReference type="STRING" id="720554.Clocl_1842"/>
<keyword evidence="4" id="KW-0808">Transferase</keyword>
<evidence type="ECO:0000256" key="5">
    <source>
        <dbReference type="ARBA" id="ARBA00022691"/>
    </source>
</evidence>
<dbReference type="EC" id="2.1.1.80" evidence="2"/>
<dbReference type="Gene3D" id="3.40.50.150">
    <property type="entry name" value="Vaccinia Virus protein VP39"/>
    <property type="match status" value="1"/>
</dbReference>
<keyword evidence="3 7" id="KW-0489">Methyltransferase</keyword>
<dbReference type="PROSITE" id="PS50123">
    <property type="entry name" value="CHER"/>
    <property type="match status" value="1"/>
</dbReference>
<evidence type="ECO:0000256" key="2">
    <source>
        <dbReference type="ARBA" id="ARBA00012534"/>
    </source>
</evidence>
<comment type="catalytic activity">
    <reaction evidence="1">
        <text>L-glutamyl-[protein] + S-adenosyl-L-methionine = [protein]-L-glutamate 5-O-methyl ester + S-adenosyl-L-homocysteine</text>
        <dbReference type="Rhea" id="RHEA:24452"/>
        <dbReference type="Rhea" id="RHEA-COMP:10208"/>
        <dbReference type="Rhea" id="RHEA-COMP:10311"/>
        <dbReference type="ChEBI" id="CHEBI:29973"/>
        <dbReference type="ChEBI" id="CHEBI:57856"/>
        <dbReference type="ChEBI" id="CHEBI:59789"/>
        <dbReference type="ChEBI" id="CHEBI:82795"/>
        <dbReference type="EC" id="2.1.1.80"/>
    </reaction>
</comment>
<organism evidence="7 8">
    <name type="scientific">Acetivibrio clariflavus (strain DSM 19732 / NBRC 101661 / EBR45)</name>
    <name type="common">Clostridium clariflavum</name>
    <dbReference type="NCBI Taxonomy" id="720554"/>
    <lineage>
        <taxon>Bacteria</taxon>
        <taxon>Bacillati</taxon>
        <taxon>Bacillota</taxon>
        <taxon>Clostridia</taxon>
        <taxon>Eubacteriales</taxon>
        <taxon>Oscillospiraceae</taxon>
        <taxon>Acetivibrio</taxon>
    </lineage>
</organism>
<dbReference type="PANTHER" id="PTHR24422:SF19">
    <property type="entry name" value="CHEMOTAXIS PROTEIN METHYLTRANSFERASE"/>
    <property type="match status" value="1"/>
</dbReference>
<dbReference type="InterPro" id="IPR000780">
    <property type="entry name" value="CheR_MeTrfase"/>
</dbReference>
<dbReference type="InterPro" id="IPR036804">
    <property type="entry name" value="CheR_N_sf"/>
</dbReference>
<evidence type="ECO:0000256" key="1">
    <source>
        <dbReference type="ARBA" id="ARBA00001541"/>
    </source>
</evidence>
<dbReference type="InterPro" id="IPR029063">
    <property type="entry name" value="SAM-dependent_MTases_sf"/>
</dbReference>
<dbReference type="Pfam" id="PF01739">
    <property type="entry name" value="CheR"/>
    <property type="match status" value="1"/>
</dbReference>
<evidence type="ECO:0000256" key="4">
    <source>
        <dbReference type="ARBA" id="ARBA00022679"/>
    </source>
</evidence>
<protein>
    <recommendedName>
        <fullName evidence="2">protein-glutamate O-methyltransferase</fullName>
        <ecNumber evidence="2">2.1.1.80</ecNumber>
    </recommendedName>
</protein>
<name>G8LU63_ACECE</name>
<dbReference type="SUPFAM" id="SSF47757">
    <property type="entry name" value="Chemotaxis receptor methyltransferase CheR, N-terminal domain"/>
    <property type="match status" value="1"/>
</dbReference>
<proteinExistence type="predicted"/>
<dbReference type="RefSeq" id="WP_014255036.1">
    <property type="nucleotide sequence ID" value="NC_016627.1"/>
</dbReference>
<dbReference type="InterPro" id="IPR022641">
    <property type="entry name" value="CheR_N"/>
</dbReference>
<dbReference type="InterPro" id="IPR022642">
    <property type="entry name" value="CheR_C"/>
</dbReference>
<dbReference type="OrthoDB" id="9816309at2"/>
<keyword evidence="5" id="KW-0949">S-adenosyl-L-methionine</keyword>
<dbReference type="eggNOG" id="COG1352">
    <property type="taxonomic scope" value="Bacteria"/>
</dbReference>
<dbReference type="Gene3D" id="1.10.155.10">
    <property type="entry name" value="Chemotaxis receptor methyltransferase CheR, N-terminal domain"/>
    <property type="match status" value="1"/>
</dbReference>
<dbReference type="PRINTS" id="PR00996">
    <property type="entry name" value="CHERMTFRASE"/>
</dbReference>
<accession>G8LU63</accession>
<dbReference type="InterPro" id="IPR050903">
    <property type="entry name" value="Bact_Chemotaxis_MeTrfase"/>
</dbReference>
<dbReference type="Pfam" id="PF03705">
    <property type="entry name" value="CheR_N"/>
    <property type="match status" value="1"/>
</dbReference>
<gene>
    <name evidence="7" type="ordered locus">Clocl_1842</name>
</gene>
<evidence type="ECO:0000256" key="3">
    <source>
        <dbReference type="ARBA" id="ARBA00022603"/>
    </source>
</evidence>
<dbReference type="CDD" id="cd02440">
    <property type="entry name" value="AdoMet_MTases"/>
    <property type="match status" value="1"/>
</dbReference>
<dbReference type="GO" id="GO:0032259">
    <property type="term" value="P:methylation"/>
    <property type="evidence" value="ECO:0007669"/>
    <property type="project" value="UniProtKB-KW"/>
</dbReference>
<dbReference type="EMBL" id="CP003065">
    <property type="protein sequence ID" value="AEV68451.1"/>
    <property type="molecule type" value="Genomic_DNA"/>
</dbReference>
<dbReference type="KEGG" id="ccl:Clocl_1842"/>
<dbReference type="SMART" id="SM00138">
    <property type="entry name" value="MeTrc"/>
    <property type="match status" value="1"/>
</dbReference>
<sequence length="262" mass="31055">MPMDYEGFKKEIYKISGIDLSSYKEKQMKRRLDSLISKNNFNGYAQYVEELKVNKKLYDEFINFMTINVSEFFRNPEQWIKLKTNILPMLLNYNKDLKIWSAACSSGDEPYTLVMLLSEFLPLEKIKILATDIDKDILEKAKKGEYSEKSVANVPAEYMKKYFNFDGNLYKIKDEIKRCVEFKQHNLLADPYPKNCDLIVCRNVLIYFTEEAKVEIYKKFNNALKVGGILFVGSTEQIIFYNKYNFRPIQTFFYQKEKDLEQ</sequence>
<feature type="domain" description="CheR-type methyltransferase" evidence="6">
    <location>
        <begin position="1"/>
        <end position="259"/>
    </location>
</feature>
<dbReference type="PANTHER" id="PTHR24422">
    <property type="entry name" value="CHEMOTAXIS PROTEIN METHYLTRANSFERASE"/>
    <property type="match status" value="1"/>
</dbReference>
<reference evidence="8" key="1">
    <citation type="submission" date="2011-12" db="EMBL/GenBank/DDBJ databases">
        <title>Complete sequence of Clostridium clariflavum DSM 19732.</title>
        <authorList>
            <consortium name="US DOE Joint Genome Institute"/>
            <person name="Lucas S."/>
            <person name="Han J."/>
            <person name="Lapidus A."/>
            <person name="Cheng J.-F."/>
            <person name="Goodwin L."/>
            <person name="Pitluck S."/>
            <person name="Peters L."/>
            <person name="Teshima H."/>
            <person name="Detter J.C."/>
            <person name="Han C."/>
            <person name="Tapia R."/>
            <person name="Land M."/>
            <person name="Hauser L."/>
            <person name="Kyrpides N."/>
            <person name="Ivanova N."/>
            <person name="Pagani I."/>
            <person name="Kitzmiller T."/>
            <person name="Lynd L."/>
            <person name="Izquierdo J."/>
            <person name="Woyke T."/>
        </authorList>
    </citation>
    <scope>NUCLEOTIDE SEQUENCE [LARGE SCALE GENOMIC DNA]</scope>
    <source>
        <strain evidence="8">DSM 19732 / NBRC 101661 / EBR45</strain>
    </source>
</reference>
<dbReference type="GO" id="GO:0008983">
    <property type="term" value="F:protein-glutamate O-methyltransferase activity"/>
    <property type="evidence" value="ECO:0007669"/>
    <property type="project" value="UniProtKB-EC"/>
</dbReference>
<evidence type="ECO:0000259" key="6">
    <source>
        <dbReference type="PROSITE" id="PS50123"/>
    </source>
</evidence>